<dbReference type="AlphaFoldDB" id="A0A7D5P447"/>
<dbReference type="RefSeq" id="WP_179908520.1">
    <property type="nucleotide sequence ID" value="NZ_CP058910.1"/>
</dbReference>
<protein>
    <recommendedName>
        <fullName evidence="3">KOW domain-containing protein</fullName>
    </recommendedName>
</protein>
<gene>
    <name evidence="1" type="ORF">HZS55_15685</name>
</gene>
<keyword evidence="2" id="KW-1185">Reference proteome</keyword>
<dbReference type="KEGG" id="hrr:HZS55_15685"/>
<dbReference type="Proteomes" id="UP000509667">
    <property type="component" value="Chromosome"/>
</dbReference>
<evidence type="ECO:0000313" key="2">
    <source>
        <dbReference type="Proteomes" id="UP000509667"/>
    </source>
</evidence>
<name>A0A7D5P447_9EURY</name>
<organism evidence="1 2">
    <name type="scientific">Halosimplex rubrum</name>
    <dbReference type="NCBI Taxonomy" id="869889"/>
    <lineage>
        <taxon>Archaea</taxon>
        <taxon>Methanobacteriati</taxon>
        <taxon>Methanobacteriota</taxon>
        <taxon>Stenosarchaea group</taxon>
        <taxon>Halobacteria</taxon>
        <taxon>Halobacteriales</taxon>
        <taxon>Haloarculaceae</taxon>
        <taxon>Halosimplex</taxon>
    </lineage>
</organism>
<proteinExistence type="predicted"/>
<reference evidence="1 2" key="1">
    <citation type="submission" date="2020-07" db="EMBL/GenBank/DDBJ databases">
        <title>Halosimplex pelagicum sp. nov. and Halosimplex rubrum sp. nov., isolated from salted brown alga Laminaria, and emended description of the genus Halosimplex.</title>
        <authorList>
            <person name="Cui H."/>
        </authorList>
    </citation>
    <scope>NUCLEOTIDE SEQUENCE [LARGE SCALE GENOMIC DNA]</scope>
    <source>
        <strain evidence="1 2">R27</strain>
    </source>
</reference>
<dbReference type="GeneID" id="56079334"/>
<sequence>MASEEFPFEQGDDVLVRAREHGTHGTIVAKFTAECKAITERPGPRSAIARFDLPFGTMNSVTISPFEGEFEVVDDVE</sequence>
<evidence type="ECO:0008006" key="3">
    <source>
        <dbReference type="Google" id="ProtNLM"/>
    </source>
</evidence>
<dbReference type="OrthoDB" id="351080at2157"/>
<dbReference type="EMBL" id="CP058910">
    <property type="protein sequence ID" value="QLH78641.1"/>
    <property type="molecule type" value="Genomic_DNA"/>
</dbReference>
<evidence type="ECO:0000313" key="1">
    <source>
        <dbReference type="EMBL" id="QLH78641.1"/>
    </source>
</evidence>
<accession>A0A7D5P447</accession>